<evidence type="ECO:0000313" key="1">
    <source>
        <dbReference type="EMBL" id="PZN71324.1"/>
    </source>
</evidence>
<dbReference type="Proteomes" id="UP000249396">
    <property type="component" value="Unassembled WGS sequence"/>
</dbReference>
<dbReference type="InterPro" id="IPR053842">
    <property type="entry name" value="NikA-like"/>
</dbReference>
<accession>A0A2W4SC63</accession>
<name>A0A2W4SC63_9GAMM</name>
<dbReference type="AlphaFoldDB" id="A0A2W4SC63"/>
<sequence length="85" mass="9457">MSTSAFLRQVGIGMPIKCVLDQRSIADLAKVNADQGRLGGLLKLWLTNDKKLNPHNRAKLTANIIKLLNEIKKLQTLLYEKATSI</sequence>
<evidence type="ECO:0008006" key="3">
    <source>
        <dbReference type="Google" id="ProtNLM"/>
    </source>
</evidence>
<proteinExistence type="predicted"/>
<comment type="caution">
    <text evidence="1">The sequence shown here is derived from an EMBL/GenBank/DDBJ whole genome shotgun (WGS) entry which is preliminary data.</text>
</comment>
<reference evidence="1 2" key="1">
    <citation type="journal article" date="2018" name="Aquat. Microb. Ecol.">
        <title>Gammaproteobacterial methanotrophs dominate.</title>
        <authorList>
            <person name="Rissanen A.J."/>
            <person name="Saarenheimo J."/>
            <person name="Tiirola M."/>
            <person name="Peura S."/>
            <person name="Aalto S.L."/>
            <person name="Karvinen A."/>
            <person name="Nykanen H."/>
        </authorList>
    </citation>
    <scope>NUCLEOTIDE SEQUENCE [LARGE SCALE GENOMIC DNA]</scope>
    <source>
        <strain evidence="1">AMbin10</strain>
    </source>
</reference>
<evidence type="ECO:0000313" key="2">
    <source>
        <dbReference type="Proteomes" id="UP000249396"/>
    </source>
</evidence>
<dbReference type="Pfam" id="PF21983">
    <property type="entry name" value="NikA-like"/>
    <property type="match status" value="1"/>
</dbReference>
<gene>
    <name evidence="1" type="ORF">DM484_26590</name>
</gene>
<protein>
    <recommendedName>
        <fullName evidence="3">Conjugal transfer protein TraJ</fullName>
    </recommendedName>
</protein>
<organism evidence="1 2">
    <name type="scientific">Candidatus Methylumidiphilus alinenensis</name>
    <dbReference type="NCBI Taxonomy" id="2202197"/>
    <lineage>
        <taxon>Bacteria</taxon>
        <taxon>Pseudomonadati</taxon>
        <taxon>Pseudomonadota</taxon>
        <taxon>Gammaproteobacteria</taxon>
        <taxon>Methylococcales</taxon>
        <taxon>Candidatus Methylumidiphilus</taxon>
    </lineage>
</organism>
<dbReference type="EMBL" id="QJPH01000526">
    <property type="protein sequence ID" value="PZN71324.1"/>
    <property type="molecule type" value="Genomic_DNA"/>
</dbReference>